<comment type="caution">
    <text evidence="5">The sequence shown here is derived from an EMBL/GenBank/DDBJ whole genome shotgun (WGS) entry which is preliminary data.</text>
</comment>
<dbReference type="EMBL" id="LCAJ01000006">
    <property type="protein sequence ID" value="KKR88315.1"/>
    <property type="molecule type" value="Genomic_DNA"/>
</dbReference>
<dbReference type="InterPro" id="IPR050306">
    <property type="entry name" value="PfkB_Carbo_kinase"/>
</dbReference>
<name>A0A0G0WV43_9BACT</name>
<keyword evidence="2" id="KW-0808">Transferase</keyword>
<gene>
    <name evidence="5" type="ORF">UU37_C0006G0002</name>
</gene>
<dbReference type="Pfam" id="PF00294">
    <property type="entry name" value="PfkB"/>
    <property type="match status" value="1"/>
</dbReference>
<dbReference type="InterPro" id="IPR029056">
    <property type="entry name" value="Ribokinase-like"/>
</dbReference>
<evidence type="ECO:0000313" key="5">
    <source>
        <dbReference type="EMBL" id="KKR88315.1"/>
    </source>
</evidence>
<keyword evidence="3 5" id="KW-0418">Kinase</keyword>
<dbReference type="GO" id="GO:0016301">
    <property type="term" value="F:kinase activity"/>
    <property type="evidence" value="ECO:0007669"/>
    <property type="project" value="UniProtKB-KW"/>
</dbReference>
<evidence type="ECO:0000259" key="4">
    <source>
        <dbReference type="Pfam" id="PF00294"/>
    </source>
</evidence>
<evidence type="ECO:0000256" key="2">
    <source>
        <dbReference type="ARBA" id="ARBA00022679"/>
    </source>
</evidence>
<sequence>MKIIKMILVTGSLAYDYIMDFPGKFAEHILPEKIHMINVSFLVDQMIKNFGGTAGNISYSLSLLGVKVSLFGCVGKDFGPYKDFLKENEIETKYLKVMEDKYTTTGFGVTDKSDNQIWGFYQGADIHSDLLSVRSIREKIDFGIVSPQNPKAMNKFVCEYKEEQIPYLYDPGMQLPRLTNPELETGIRGATILIGNDYEMTVMEKRLTNWKGLVEKKILITTMAEKGVKIDYTGKSFTVNAAKAKSVCDPVGAGDAFRGGFMAGFMRNFSLPVCARMGAVAAVYTVPSKNENT</sequence>
<dbReference type="Proteomes" id="UP000033908">
    <property type="component" value="Unassembled WGS sequence"/>
</dbReference>
<dbReference type="Gene3D" id="3.40.1190.20">
    <property type="match status" value="1"/>
</dbReference>
<dbReference type="SUPFAM" id="SSF53613">
    <property type="entry name" value="Ribokinase-like"/>
    <property type="match status" value="1"/>
</dbReference>
<dbReference type="PROSITE" id="PS00584">
    <property type="entry name" value="PFKB_KINASES_2"/>
    <property type="match status" value="1"/>
</dbReference>
<reference evidence="5 6" key="1">
    <citation type="journal article" date="2015" name="Nature">
        <title>rRNA introns, odd ribosomes, and small enigmatic genomes across a large radiation of phyla.</title>
        <authorList>
            <person name="Brown C.T."/>
            <person name="Hug L.A."/>
            <person name="Thomas B.C."/>
            <person name="Sharon I."/>
            <person name="Castelle C.J."/>
            <person name="Singh A."/>
            <person name="Wilkins M.J."/>
            <person name="Williams K.H."/>
            <person name="Banfield J.F."/>
        </authorList>
    </citation>
    <scope>NUCLEOTIDE SEQUENCE [LARGE SCALE GENOMIC DNA]</scope>
</reference>
<dbReference type="PANTHER" id="PTHR43085:SF46">
    <property type="entry name" value="ADENOSINE KINASE"/>
    <property type="match status" value="1"/>
</dbReference>
<proteinExistence type="inferred from homology"/>
<dbReference type="InterPro" id="IPR002173">
    <property type="entry name" value="Carboh/pur_kinase_PfkB_CS"/>
</dbReference>
<dbReference type="AlphaFoldDB" id="A0A0G0WV43"/>
<evidence type="ECO:0000256" key="3">
    <source>
        <dbReference type="ARBA" id="ARBA00022777"/>
    </source>
</evidence>
<comment type="similarity">
    <text evidence="1">Belongs to the carbohydrate kinase PfkB family.</text>
</comment>
<dbReference type="PROSITE" id="PS00583">
    <property type="entry name" value="PFKB_KINASES_1"/>
    <property type="match status" value="1"/>
</dbReference>
<evidence type="ECO:0000313" key="6">
    <source>
        <dbReference type="Proteomes" id="UP000033908"/>
    </source>
</evidence>
<dbReference type="CDD" id="cd01942">
    <property type="entry name" value="ribokinase_group_A"/>
    <property type="match status" value="1"/>
</dbReference>
<protein>
    <submittedName>
        <fullName evidence="5">Adenosine kinase</fullName>
    </submittedName>
</protein>
<feature type="domain" description="Carbohydrate kinase PfkB" evidence="4">
    <location>
        <begin position="38"/>
        <end position="289"/>
    </location>
</feature>
<organism evidence="5 6">
    <name type="scientific">Candidatus Gottesmanbacteria bacterium GW2011_GWA2_41_12</name>
    <dbReference type="NCBI Taxonomy" id="1618440"/>
    <lineage>
        <taxon>Bacteria</taxon>
        <taxon>Candidatus Gottesmaniibacteriota</taxon>
    </lineage>
</organism>
<dbReference type="PANTHER" id="PTHR43085">
    <property type="entry name" value="HEXOKINASE FAMILY MEMBER"/>
    <property type="match status" value="1"/>
</dbReference>
<accession>A0A0G0WV43</accession>
<evidence type="ECO:0000256" key="1">
    <source>
        <dbReference type="ARBA" id="ARBA00010688"/>
    </source>
</evidence>
<dbReference type="InterPro" id="IPR011611">
    <property type="entry name" value="PfkB_dom"/>
</dbReference>